<dbReference type="EMBL" id="UINC01027985">
    <property type="protein sequence ID" value="SVB08176.1"/>
    <property type="molecule type" value="Genomic_DNA"/>
</dbReference>
<dbReference type="InterPro" id="IPR025474">
    <property type="entry name" value="DUF4325"/>
</dbReference>
<gene>
    <name evidence="3" type="ORF">METZ01_LOCUS161030</name>
</gene>
<feature type="region of interest" description="Disordered" evidence="1">
    <location>
        <begin position="1"/>
        <end position="30"/>
    </location>
</feature>
<protein>
    <recommendedName>
        <fullName evidence="2">DUF4325 domain-containing protein</fullName>
    </recommendedName>
</protein>
<evidence type="ECO:0000259" key="2">
    <source>
        <dbReference type="Pfam" id="PF14213"/>
    </source>
</evidence>
<evidence type="ECO:0000313" key="3">
    <source>
        <dbReference type="EMBL" id="SVB08176.1"/>
    </source>
</evidence>
<sequence length="118" mass="13629">MEQEFKLSVYDVMQDPTPSGRTSEDGSPAGDTIRKLILDNWDKHEKVSIYFDGIMQMTRPFCDEAFGKILEERTLEEFNDRLHFPDANDSILKELNSALKIRMKIIKSKKEREDMAGG</sequence>
<reference evidence="3" key="1">
    <citation type="submission" date="2018-05" db="EMBL/GenBank/DDBJ databases">
        <authorList>
            <person name="Lanie J.A."/>
            <person name="Ng W.-L."/>
            <person name="Kazmierczak K.M."/>
            <person name="Andrzejewski T.M."/>
            <person name="Davidsen T.M."/>
            <person name="Wayne K.J."/>
            <person name="Tettelin H."/>
            <person name="Glass J.I."/>
            <person name="Rusch D."/>
            <person name="Podicherti R."/>
            <person name="Tsui H.-C.T."/>
            <person name="Winkler M.E."/>
        </authorList>
    </citation>
    <scope>NUCLEOTIDE SEQUENCE</scope>
</reference>
<evidence type="ECO:0000256" key="1">
    <source>
        <dbReference type="SAM" id="MobiDB-lite"/>
    </source>
</evidence>
<feature type="domain" description="DUF4325" evidence="2">
    <location>
        <begin position="30"/>
        <end position="91"/>
    </location>
</feature>
<proteinExistence type="predicted"/>
<name>A0A382B2Y6_9ZZZZ</name>
<dbReference type="Pfam" id="PF14213">
    <property type="entry name" value="DUF4325"/>
    <property type="match status" value="1"/>
</dbReference>
<accession>A0A382B2Y6</accession>
<organism evidence="3">
    <name type="scientific">marine metagenome</name>
    <dbReference type="NCBI Taxonomy" id="408172"/>
    <lineage>
        <taxon>unclassified sequences</taxon>
        <taxon>metagenomes</taxon>
        <taxon>ecological metagenomes</taxon>
    </lineage>
</organism>
<dbReference type="AlphaFoldDB" id="A0A382B2Y6"/>